<evidence type="ECO:0000313" key="3">
    <source>
        <dbReference type="EMBL" id="NQE33198.1"/>
    </source>
</evidence>
<dbReference type="Pfam" id="PF13559">
    <property type="entry name" value="DUF4129"/>
    <property type="match status" value="1"/>
</dbReference>
<organism evidence="3 4">
    <name type="scientific">Microcoleus asticus IPMA8</name>
    <dbReference type="NCBI Taxonomy" id="2563858"/>
    <lineage>
        <taxon>Bacteria</taxon>
        <taxon>Bacillati</taxon>
        <taxon>Cyanobacteriota</taxon>
        <taxon>Cyanophyceae</taxon>
        <taxon>Oscillatoriophycideae</taxon>
        <taxon>Oscillatoriales</taxon>
        <taxon>Microcoleaceae</taxon>
        <taxon>Microcoleus</taxon>
        <taxon>Microcoleus asticus</taxon>
    </lineage>
</organism>
<feature type="transmembrane region" description="Helical" evidence="1">
    <location>
        <begin position="47"/>
        <end position="69"/>
    </location>
</feature>
<dbReference type="InterPro" id="IPR025403">
    <property type="entry name" value="TgpA-like_C"/>
</dbReference>
<keyword evidence="4" id="KW-1185">Reference proteome</keyword>
<evidence type="ECO:0000256" key="1">
    <source>
        <dbReference type="SAM" id="Phobius"/>
    </source>
</evidence>
<name>A0ABX2CTF4_9CYAN</name>
<protein>
    <recommendedName>
        <fullName evidence="2">Protein-glutamine gamma-glutamyltransferase-like C-terminal domain-containing protein</fullName>
    </recommendedName>
</protein>
<dbReference type="RefSeq" id="WP_172185886.1">
    <property type="nucleotide sequence ID" value="NZ_CAWPPK010000013.1"/>
</dbReference>
<dbReference type="EMBL" id="SRRZ01000011">
    <property type="protein sequence ID" value="NQE33198.1"/>
    <property type="molecule type" value="Genomic_DNA"/>
</dbReference>
<keyword evidence="1" id="KW-1133">Transmembrane helix</keyword>
<evidence type="ECO:0000313" key="4">
    <source>
        <dbReference type="Proteomes" id="UP000702425"/>
    </source>
</evidence>
<sequence>MSESFFEKTNLSWQLGQLQQRVEEWWELKTAQNISNVKLPSWFDSPILWAIAKAAFWLILALLAVWASWQIWQLSRFYIHNFKKRNQTTDGSAKQTIKDLSVAEWLLRSQKLQQQGKYRQACRCLYMAALQRLNDTGTAVDQPSRTDGEYLQLIQQLPQPVPYETLIKIHQQLYFGNREASVSTFEECQQAYQQIKD</sequence>
<comment type="caution">
    <text evidence="3">The sequence shown here is derived from an EMBL/GenBank/DDBJ whole genome shotgun (WGS) entry which is preliminary data.</text>
</comment>
<keyword evidence="1" id="KW-0472">Membrane</keyword>
<accession>A0ABX2CTF4</accession>
<gene>
    <name evidence="3" type="ORF">E5S67_00916</name>
</gene>
<feature type="domain" description="Protein-glutamine gamma-glutamyltransferase-like C-terminal" evidence="2">
    <location>
        <begin position="125"/>
        <end position="193"/>
    </location>
</feature>
<evidence type="ECO:0000259" key="2">
    <source>
        <dbReference type="Pfam" id="PF13559"/>
    </source>
</evidence>
<keyword evidence="1" id="KW-0812">Transmembrane</keyword>
<dbReference type="Proteomes" id="UP000702425">
    <property type="component" value="Unassembled WGS sequence"/>
</dbReference>
<reference evidence="3 4" key="1">
    <citation type="journal article" date="2020" name="Sci. Rep.">
        <title>A novel cyanobacterial geosmin producer, revising GeoA distribution and dispersion patterns in Bacteria.</title>
        <authorList>
            <person name="Churro C."/>
            <person name="Semedo-Aguiar A.P."/>
            <person name="Silva A.D."/>
            <person name="Pereira-Leal J.B."/>
            <person name="Leite R.B."/>
        </authorList>
    </citation>
    <scope>NUCLEOTIDE SEQUENCE [LARGE SCALE GENOMIC DNA]</scope>
    <source>
        <strain evidence="3 4">IPMA8</strain>
    </source>
</reference>
<proteinExistence type="predicted"/>